<dbReference type="InterPro" id="IPR031311">
    <property type="entry name" value="CHIT_BIND_RR_consensus"/>
</dbReference>
<keyword evidence="3" id="KW-0732">Signal</keyword>
<dbReference type="InterPro" id="IPR000618">
    <property type="entry name" value="Insect_cuticle"/>
</dbReference>
<proteinExistence type="predicted"/>
<dbReference type="GO" id="GO:0062129">
    <property type="term" value="C:chitin-based extracellular matrix"/>
    <property type="evidence" value="ECO:0007669"/>
    <property type="project" value="TreeGrafter"/>
</dbReference>
<dbReference type="PROSITE" id="PS00233">
    <property type="entry name" value="CHIT_BIND_RR_1"/>
    <property type="match status" value="1"/>
</dbReference>
<dbReference type="OrthoDB" id="8194276at2759"/>
<evidence type="ECO:0000256" key="1">
    <source>
        <dbReference type="ARBA" id="ARBA00022460"/>
    </source>
</evidence>
<evidence type="ECO:0000256" key="2">
    <source>
        <dbReference type="PROSITE-ProRule" id="PRU00497"/>
    </source>
</evidence>
<dbReference type="Proteomes" id="UP000283509">
    <property type="component" value="Unassembled WGS sequence"/>
</dbReference>
<evidence type="ECO:0000313" key="5">
    <source>
        <dbReference type="Proteomes" id="UP000283509"/>
    </source>
</evidence>
<keyword evidence="1 2" id="KW-0193">Cuticle</keyword>
<dbReference type="GO" id="GO:0008010">
    <property type="term" value="F:structural constituent of chitin-based larval cuticle"/>
    <property type="evidence" value="ECO:0007669"/>
    <property type="project" value="TreeGrafter"/>
</dbReference>
<accession>A0A423TRG0</accession>
<evidence type="ECO:0000313" key="4">
    <source>
        <dbReference type="EMBL" id="ROT79038.1"/>
    </source>
</evidence>
<reference evidence="4 5" key="2">
    <citation type="submission" date="2019-01" db="EMBL/GenBank/DDBJ databases">
        <title>The decoding of complex shrimp genome reveals the adaptation for benthos swimmer, frequently molting mechanism and breeding impact on genome.</title>
        <authorList>
            <person name="Sun Y."/>
            <person name="Gao Y."/>
            <person name="Yu Y."/>
        </authorList>
    </citation>
    <scope>NUCLEOTIDE SEQUENCE [LARGE SCALE GENOMIC DNA]</scope>
    <source>
        <tissue evidence="4">Muscle</tissue>
    </source>
</reference>
<dbReference type="AlphaFoldDB" id="A0A423TRG0"/>
<evidence type="ECO:0000256" key="3">
    <source>
        <dbReference type="SAM" id="SignalP"/>
    </source>
</evidence>
<keyword evidence="5" id="KW-1185">Reference proteome</keyword>
<dbReference type="Pfam" id="PF00379">
    <property type="entry name" value="Chitin_bind_4"/>
    <property type="match status" value="1"/>
</dbReference>
<dbReference type="PROSITE" id="PS51155">
    <property type="entry name" value="CHIT_BIND_RR_2"/>
    <property type="match status" value="1"/>
</dbReference>
<gene>
    <name evidence="4" type="ORF">C7M84_002254</name>
</gene>
<feature type="chain" id="PRO_5019274940" evidence="3">
    <location>
        <begin position="33"/>
        <end position="136"/>
    </location>
</feature>
<sequence>MSRSSCRRAFLTFSSCSFQAVILVCLVGVAMCAPQLQQRVELIEEPLDTPDPYAFSLNIADDETTNYHTRSETQDENGVVRGSFSYVAPNGVRYITTYSADPINGYQANTVEEQTNIVIVTPKPFDQKQQQVGVRF</sequence>
<dbReference type="EMBL" id="QCYY01001301">
    <property type="protein sequence ID" value="ROT79038.1"/>
    <property type="molecule type" value="Genomic_DNA"/>
</dbReference>
<organism evidence="4 5">
    <name type="scientific">Penaeus vannamei</name>
    <name type="common">Whiteleg shrimp</name>
    <name type="synonym">Litopenaeus vannamei</name>
    <dbReference type="NCBI Taxonomy" id="6689"/>
    <lineage>
        <taxon>Eukaryota</taxon>
        <taxon>Metazoa</taxon>
        <taxon>Ecdysozoa</taxon>
        <taxon>Arthropoda</taxon>
        <taxon>Crustacea</taxon>
        <taxon>Multicrustacea</taxon>
        <taxon>Malacostraca</taxon>
        <taxon>Eumalacostraca</taxon>
        <taxon>Eucarida</taxon>
        <taxon>Decapoda</taxon>
        <taxon>Dendrobranchiata</taxon>
        <taxon>Penaeoidea</taxon>
        <taxon>Penaeidae</taxon>
        <taxon>Penaeus</taxon>
    </lineage>
</organism>
<feature type="signal peptide" evidence="3">
    <location>
        <begin position="1"/>
        <end position="32"/>
    </location>
</feature>
<dbReference type="InterPro" id="IPR050468">
    <property type="entry name" value="Cuticle_Struct_Prot"/>
</dbReference>
<reference evidence="4 5" key="1">
    <citation type="submission" date="2018-04" db="EMBL/GenBank/DDBJ databases">
        <authorList>
            <person name="Zhang X."/>
            <person name="Yuan J."/>
            <person name="Li F."/>
            <person name="Xiang J."/>
        </authorList>
    </citation>
    <scope>NUCLEOTIDE SEQUENCE [LARGE SCALE GENOMIC DNA]</scope>
    <source>
        <tissue evidence="4">Muscle</tissue>
    </source>
</reference>
<protein>
    <submittedName>
        <fullName evidence="4">Uncharacterized protein</fullName>
    </submittedName>
</protein>
<comment type="caution">
    <text evidence="4">The sequence shown here is derived from an EMBL/GenBank/DDBJ whole genome shotgun (WGS) entry which is preliminary data.</text>
</comment>
<dbReference type="PANTHER" id="PTHR10380">
    <property type="entry name" value="CUTICLE PROTEIN"/>
    <property type="match status" value="1"/>
</dbReference>
<name>A0A423TRG0_PENVA</name>